<dbReference type="PATRIC" id="fig|135735.6.peg.594"/>
<dbReference type="RefSeq" id="WP_019393959.1">
    <property type="nucleotide sequence ID" value="NZ_ALIM01000032.1"/>
</dbReference>
<evidence type="ECO:0000313" key="3">
    <source>
        <dbReference type="EMBL" id="AKO91205.1"/>
    </source>
</evidence>
<sequence>MNKRQFRAIDITYASVFVALTAIGANIASFAPFLHFGNVTPTLQPFFAILAGALLGSRLGAFSMLAYMVVGLAGAPVFAEFYSGLSALFTQTGGFIISYIFAAYIVGKIVERKENPTLGTFMVASYIGIIFIYLFSVNYMYLALNTWINTPMSYKALWIFMAGFFIKDVIFTFLGGLIAPRFHALFKKTGFQKK</sequence>
<protein>
    <recommendedName>
        <fullName evidence="2">Biotin transporter</fullName>
    </recommendedName>
</protein>
<keyword evidence="4" id="KW-1185">Reference proteome</keyword>
<dbReference type="GO" id="GO:0005886">
    <property type="term" value="C:plasma membrane"/>
    <property type="evidence" value="ECO:0007669"/>
    <property type="project" value="UniProtKB-SubCell"/>
</dbReference>
<dbReference type="GeneID" id="93702687"/>
<reference evidence="3 4" key="1">
    <citation type="journal article" date="2015" name="PLoS ONE">
        <title>Genome Sequence of Bacillus endophyticus and Analysis of Its Companion Mechanism in the Ketogulonigenium vulgare-Bacillus Strain Consortium.</title>
        <authorList>
            <person name="Jia N."/>
            <person name="Du J."/>
            <person name="Ding M.Z."/>
            <person name="Gao F."/>
            <person name="Yuan Y.J."/>
        </authorList>
    </citation>
    <scope>NUCLEOTIDE SEQUENCE [LARGE SCALE GENOMIC DNA]</scope>
    <source>
        <strain evidence="3 4">Hbe603</strain>
    </source>
</reference>
<dbReference type="AlphaFoldDB" id="A0A1X7FG61"/>
<gene>
    <name evidence="3" type="ORF">BEH_03230</name>
</gene>
<proteinExistence type="inferred from homology"/>
<dbReference type="InterPro" id="IPR003784">
    <property type="entry name" value="BioY"/>
</dbReference>
<accession>A0A0H4KC77</accession>
<comment type="subcellular location">
    <subcellularLocation>
        <location evidence="2">Cell membrane</location>
        <topology evidence="2">Multi-pass membrane protein</topology>
    </subcellularLocation>
</comment>
<dbReference type="PANTHER" id="PTHR34295">
    <property type="entry name" value="BIOTIN TRANSPORTER BIOY"/>
    <property type="match status" value="1"/>
</dbReference>
<accession>A0A1X7FG61</accession>
<evidence type="ECO:0000313" key="4">
    <source>
        <dbReference type="Proteomes" id="UP000036202"/>
    </source>
</evidence>
<dbReference type="PIRSF" id="PIRSF016661">
    <property type="entry name" value="BioY"/>
    <property type="match status" value="1"/>
</dbReference>
<dbReference type="GO" id="GO:0015225">
    <property type="term" value="F:biotin transmembrane transporter activity"/>
    <property type="evidence" value="ECO:0007669"/>
    <property type="project" value="UniProtKB-UniRule"/>
</dbReference>
<reference evidence="4" key="2">
    <citation type="submission" date="2015-06" db="EMBL/GenBank/DDBJ databases">
        <title>Genome Sequence of Bacillus endophyticus and Analysis of its Companion Mechanism in the Ketogulonigenium vulgare-Bacillus strain Consortium.</title>
        <authorList>
            <person name="Jia N."/>
            <person name="Du J."/>
            <person name="Ding M.-Z."/>
            <person name="Gao F."/>
            <person name="Yuan Y.-J."/>
        </authorList>
    </citation>
    <scope>NUCLEOTIDE SEQUENCE [LARGE SCALE GENOMIC DNA]</scope>
    <source>
        <strain evidence="4">Hbe603</strain>
    </source>
</reference>
<keyword evidence="2" id="KW-0813">Transport</keyword>
<dbReference type="EMBL" id="CP011974">
    <property type="protein sequence ID" value="AKO91205.1"/>
    <property type="molecule type" value="Genomic_DNA"/>
</dbReference>
<evidence type="ECO:0000256" key="1">
    <source>
        <dbReference type="ARBA" id="ARBA00010692"/>
    </source>
</evidence>
<dbReference type="Gene3D" id="1.10.1760.20">
    <property type="match status" value="1"/>
</dbReference>
<dbReference type="Proteomes" id="UP000036202">
    <property type="component" value="Chromosome"/>
</dbReference>
<organism evidence="3 4">
    <name type="scientific">Priestia filamentosa</name>
    <dbReference type="NCBI Taxonomy" id="1402861"/>
    <lineage>
        <taxon>Bacteria</taxon>
        <taxon>Bacillati</taxon>
        <taxon>Bacillota</taxon>
        <taxon>Bacilli</taxon>
        <taxon>Bacillales</taxon>
        <taxon>Bacillaceae</taxon>
        <taxon>Priestia</taxon>
    </lineage>
</organism>
<comment type="similarity">
    <text evidence="1 2">Belongs to the BioY family.</text>
</comment>
<keyword evidence="2" id="KW-0472">Membrane</keyword>
<dbReference type="PANTHER" id="PTHR34295:SF1">
    <property type="entry name" value="BIOTIN TRANSPORTER BIOY"/>
    <property type="match status" value="1"/>
</dbReference>
<keyword evidence="2" id="KW-1003">Cell membrane</keyword>
<dbReference type="Pfam" id="PF02632">
    <property type="entry name" value="BioY"/>
    <property type="match status" value="1"/>
</dbReference>
<evidence type="ECO:0000256" key="2">
    <source>
        <dbReference type="PIRNR" id="PIRNR016661"/>
    </source>
</evidence>
<dbReference type="OrthoDB" id="9803495at2"/>
<dbReference type="KEGG" id="beo:BEH_03230"/>
<name>A0A1X7FG61_9BACI</name>